<dbReference type="HOGENOM" id="CLU_075545_1_0_6"/>
<keyword evidence="3" id="KW-1133">Transmembrane helix</keyword>
<dbReference type="PATRIC" id="fig|1141662.3.peg.496"/>
<dbReference type="InterPro" id="IPR001867">
    <property type="entry name" value="OmpR/PhoB-type_DNA-bd"/>
</dbReference>
<name>K8WVC9_9GAMM</name>
<proteinExistence type="predicted"/>
<dbReference type="InterPro" id="IPR016032">
    <property type="entry name" value="Sig_transdc_resp-reg_C-effctor"/>
</dbReference>
<gene>
    <name evidence="5" type="ORF">OOA_02467</name>
</gene>
<dbReference type="SUPFAM" id="SSF46894">
    <property type="entry name" value="C-terminal effector domain of the bipartite response regulators"/>
    <property type="match status" value="1"/>
</dbReference>
<accession>K8WVC9</accession>
<feature type="transmembrane region" description="Helical" evidence="3">
    <location>
        <begin position="163"/>
        <end position="182"/>
    </location>
</feature>
<keyword evidence="3" id="KW-0472">Membrane</keyword>
<dbReference type="Pfam" id="PF00486">
    <property type="entry name" value="Trans_reg_C"/>
    <property type="match status" value="1"/>
</dbReference>
<evidence type="ECO:0000256" key="1">
    <source>
        <dbReference type="ARBA" id="ARBA00023125"/>
    </source>
</evidence>
<feature type="DNA-binding region" description="OmpR/PhoB-type" evidence="2">
    <location>
        <begin position="8"/>
        <end position="112"/>
    </location>
</feature>
<evidence type="ECO:0000256" key="2">
    <source>
        <dbReference type="PROSITE-ProRule" id="PRU01091"/>
    </source>
</evidence>
<dbReference type="InterPro" id="IPR036388">
    <property type="entry name" value="WH-like_DNA-bd_sf"/>
</dbReference>
<dbReference type="GO" id="GO:0006355">
    <property type="term" value="P:regulation of DNA-templated transcription"/>
    <property type="evidence" value="ECO:0007669"/>
    <property type="project" value="InterPro"/>
</dbReference>
<dbReference type="Proteomes" id="UP000009336">
    <property type="component" value="Unassembled WGS sequence"/>
</dbReference>
<reference evidence="5 6" key="1">
    <citation type="journal article" date="2012" name="BMC Genomics">
        <title>Comparative genomics of bacteria in the genus Providencia isolated from wild Drosophila melanogaster.</title>
        <authorList>
            <person name="Galac M.R."/>
            <person name="Lazzaro B.P."/>
        </authorList>
    </citation>
    <scope>NUCLEOTIDE SEQUENCE [LARGE SCALE GENOMIC DNA]</scope>
    <source>
        <strain evidence="5 6">DSM 19968</strain>
    </source>
</reference>
<evidence type="ECO:0000313" key="5">
    <source>
        <dbReference type="EMBL" id="EKT64624.1"/>
    </source>
</evidence>
<dbReference type="Gene3D" id="1.10.10.10">
    <property type="entry name" value="Winged helix-like DNA-binding domain superfamily/Winged helix DNA-binding domain"/>
    <property type="match status" value="1"/>
</dbReference>
<dbReference type="SMART" id="SM00862">
    <property type="entry name" value="Trans_reg_C"/>
    <property type="match status" value="1"/>
</dbReference>
<dbReference type="AlphaFoldDB" id="K8WVC9"/>
<keyword evidence="6" id="KW-1185">Reference proteome</keyword>
<dbReference type="EMBL" id="AKKL01000007">
    <property type="protein sequence ID" value="EKT64624.1"/>
    <property type="molecule type" value="Genomic_DNA"/>
</dbReference>
<organism evidence="5 6">
    <name type="scientific">Providencia burhodogranariea DSM 19968</name>
    <dbReference type="NCBI Taxonomy" id="1141662"/>
    <lineage>
        <taxon>Bacteria</taxon>
        <taxon>Pseudomonadati</taxon>
        <taxon>Pseudomonadota</taxon>
        <taxon>Gammaproteobacteria</taxon>
        <taxon>Enterobacterales</taxon>
        <taxon>Morganellaceae</taxon>
        <taxon>Providencia</taxon>
    </lineage>
</organism>
<dbReference type="PROSITE" id="PS51755">
    <property type="entry name" value="OMPR_PHOB"/>
    <property type="match status" value="1"/>
</dbReference>
<protein>
    <recommendedName>
        <fullName evidence="4">OmpR/PhoB-type domain-containing protein</fullName>
    </recommendedName>
</protein>
<evidence type="ECO:0000259" key="4">
    <source>
        <dbReference type="PROSITE" id="PS51755"/>
    </source>
</evidence>
<evidence type="ECO:0000256" key="3">
    <source>
        <dbReference type="SAM" id="Phobius"/>
    </source>
</evidence>
<feature type="domain" description="OmpR/PhoB-type" evidence="4">
    <location>
        <begin position="8"/>
        <end position="112"/>
    </location>
</feature>
<keyword evidence="1 2" id="KW-0238">DNA-binding</keyword>
<dbReference type="STRING" id="1141662.OOA_02467"/>
<sequence>MQMINLNAMKYIINHQITFCNESRTISLLDNIENSLVLSAPASRLLLTLVVNSNTPLKREYLLSTVWEDYGFTASGSNLNNYISELRKSLAYLVPEFSGIVTIPKIGFQFTANIETSLPKNSQQEKSSSLLEAPSLITHQKDLLNNEDKTRNNKFEIKRIKTYQIIFIITLPIIILLTYYISIPNYAPKIESSKFIYTQDNCDIYTLDEFNSMSNNEIVQVIKKRLATHNISCNTNNQYDIFYSSLPAPNPALLITNFIGICIKDEQKDKQHMYKNCHSFVSEV</sequence>
<dbReference type="GO" id="GO:0003677">
    <property type="term" value="F:DNA binding"/>
    <property type="evidence" value="ECO:0007669"/>
    <property type="project" value="UniProtKB-UniRule"/>
</dbReference>
<evidence type="ECO:0000313" key="6">
    <source>
        <dbReference type="Proteomes" id="UP000009336"/>
    </source>
</evidence>
<comment type="caution">
    <text evidence="5">The sequence shown here is derived from an EMBL/GenBank/DDBJ whole genome shotgun (WGS) entry which is preliminary data.</text>
</comment>
<dbReference type="eggNOG" id="COG3710">
    <property type="taxonomic scope" value="Bacteria"/>
</dbReference>
<keyword evidence="3" id="KW-0812">Transmembrane</keyword>
<dbReference type="GO" id="GO:0000160">
    <property type="term" value="P:phosphorelay signal transduction system"/>
    <property type="evidence" value="ECO:0007669"/>
    <property type="project" value="InterPro"/>
</dbReference>